<dbReference type="PANTHER" id="PTHR10698:SF0">
    <property type="entry name" value="V-TYPE PROTON ATPASE SUBUNIT H"/>
    <property type="match status" value="1"/>
</dbReference>
<dbReference type="GO" id="GO:0000221">
    <property type="term" value="C:vacuolar proton-transporting V-type ATPase, V1 domain"/>
    <property type="evidence" value="ECO:0007669"/>
    <property type="project" value="InterPro"/>
</dbReference>
<dbReference type="GO" id="GO:0046961">
    <property type="term" value="F:proton-transporting ATPase activity, rotational mechanism"/>
    <property type="evidence" value="ECO:0007669"/>
    <property type="project" value="InterPro"/>
</dbReference>
<evidence type="ECO:0000313" key="2">
    <source>
        <dbReference type="EMBL" id="KAJ1915404.1"/>
    </source>
</evidence>
<reference evidence="2" key="1">
    <citation type="submission" date="2022-07" db="EMBL/GenBank/DDBJ databases">
        <title>Phylogenomic reconstructions and comparative analyses of Kickxellomycotina fungi.</title>
        <authorList>
            <person name="Reynolds N.K."/>
            <person name="Stajich J.E."/>
            <person name="Barry K."/>
            <person name="Grigoriev I.V."/>
            <person name="Crous P."/>
            <person name="Smith M.E."/>
        </authorList>
    </citation>
    <scope>NUCLEOTIDE SEQUENCE</scope>
    <source>
        <strain evidence="2">NBRC 100468</strain>
    </source>
</reference>
<dbReference type="OrthoDB" id="10263554at2759"/>
<dbReference type="InterPro" id="IPR016024">
    <property type="entry name" value="ARM-type_fold"/>
</dbReference>
<comment type="caution">
    <text evidence="2">The sequence shown here is derived from an EMBL/GenBank/DDBJ whole genome shotgun (WGS) entry which is preliminary data.</text>
</comment>
<organism evidence="2 3">
    <name type="scientific">Mycoemilia scoparia</name>
    <dbReference type="NCBI Taxonomy" id="417184"/>
    <lineage>
        <taxon>Eukaryota</taxon>
        <taxon>Fungi</taxon>
        <taxon>Fungi incertae sedis</taxon>
        <taxon>Zoopagomycota</taxon>
        <taxon>Kickxellomycotina</taxon>
        <taxon>Kickxellomycetes</taxon>
        <taxon>Kickxellales</taxon>
        <taxon>Kickxellaceae</taxon>
        <taxon>Mycoemilia</taxon>
    </lineage>
</organism>
<protein>
    <submittedName>
        <fullName evidence="2">H(+)-transporting V1 sector ATPase subunit H</fullName>
    </submittedName>
</protein>
<dbReference type="InterPro" id="IPR011989">
    <property type="entry name" value="ARM-like"/>
</dbReference>
<gene>
    <name evidence="2" type="primary">VMA13_1</name>
    <name evidence="2" type="ORF">H4219_004334</name>
</gene>
<name>A0A9W8A1I0_9FUNG</name>
<feature type="compositionally biased region" description="Low complexity" evidence="1">
    <location>
        <begin position="10"/>
        <end position="22"/>
    </location>
</feature>
<keyword evidence="3" id="KW-1185">Reference proteome</keyword>
<evidence type="ECO:0000313" key="3">
    <source>
        <dbReference type="Proteomes" id="UP001150538"/>
    </source>
</evidence>
<dbReference type="PANTHER" id="PTHR10698">
    <property type="entry name" value="V-TYPE PROTON ATPASE SUBUNIT H"/>
    <property type="match status" value="1"/>
</dbReference>
<dbReference type="SUPFAM" id="SSF48371">
    <property type="entry name" value="ARM repeat"/>
    <property type="match status" value="1"/>
</dbReference>
<evidence type="ECO:0000256" key="1">
    <source>
        <dbReference type="SAM" id="MobiDB-lite"/>
    </source>
</evidence>
<dbReference type="AlphaFoldDB" id="A0A9W8A1I0"/>
<accession>A0A9W8A1I0</accession>
<dbReference type="InterPro" id="IPR004908">
    <property type="entry name" value="ATPase_V1-cplx_hsu"/>
</dbReference>
<dbReference type="Proteomes" id="UP001150538">
    <property type="component" value="Unassembled WGS sequence"/>
</dbReference>
<dbReference type="Pfam" id="PF03224">
    <property type="entry name" value="V-ATPase_H_N"/>
    <property type="match status" value="1"/>
</dbReference>
<dbReference type="EMBL" id="JANBPU010000147">
    <property type="protein sequence ID" value="KAJ1915404.1"/>
    <property type="molecule type" value="Genomic_DNA"/>
</dbReference>
<dbReference type="GO" id="GO:0000329">
    <property type="term" value="C:fungal-type vacuole membrane"/>
    <property type="evidence" value="ECO:0007669"/>
    <property type="project" value="TreeGrafter"/>
</dbReference>
<feature type="region of interest" description="Disordered" evidence="1">
    <location>
        <begin position="1"/>
        <end position="28"/>
    </location>
</feature>
<dbReference type="Gene3D" id="1.25.10.10">
    <property type="entry name" value="Leucine-rich Repeat Variant"/>
    <property type="match status" value="1"/>
</dbReference>
<sequence>MASLTSAGNTPTTSTSHSTSHSTKSKETNVPEVPLVFVTNNQFDDYTRDVFERPISVEGFRNAELINNEEYELLSKYKAARSSRNYKIEEPAAFVNILVAMLGRISRVELVLYLLVIIDELLDINPDVADAFISKLKQSPSTLYQPFLRCLRKDDKFLGLKSCKILVGFLRRSPVEEAKKFPYTKTFSFLAESLKSDKTSIQDVSIQLIRSILQVSYSRAKLFEESSNCLHELVVLFKNTEQHPNHFQGSVPASQLQYGAVLCLWLLSFDKTIASKLNK</sequence>
<proteinExistence type="predicted"/>